<evidence type="ECO:0000313" key="5">
    <source>
        <dbReference type="Proteomes" id="UP001461163"/>
    </source>
</evidence>
<dbReference type="SMART" id="SM00448">
    <property type="entry name" value="REC"/>
    <property type="match status" value="1"/>
</dbReference>
<dbReference type="EMBL" id="JBBMQS010000001">
    <property type="protein sequence ID" value="MEM5496094.1"/>
    <property type="molecule type" value="Genomic_DNA"/>
</dbReference>
<dbReference type="RefSeq" id="WP_006994066.1">
    <property type="nucleotide sequence ID" value="NZ_JBBMQS010000001.1"/>
</dbReference>
<evidence type="ECO:0000256" key="2">
    <source>
        <dbReference type="PROSITE-ProRule" id="PRU00169"/>
    </source>
</evidence>
<keyword evidence="2" id="KW-0597">Phosphoprotein</keyword>
<dbReference type="InterPro" id="IPR011006">
    <property type="entry name" value="CheY-like_superfamily"/>
</dbReference>
<gene>
    <name evidence="4" type="ORF">WNY77_01660</name>
</gene>
<comment type="caution">
    <text evidence="4">The sequence shown here is derived from an EMBL/GenBank/DDBJ whole genome shotgun (WGS) entry which is preliminary data.</text>
</comment>
<dbReference type="SMART" id="SM00331">
    <property type="entry name" value="PP2C_SIG"/>
    <property type="match status" value="1"/>
</dbReference>
<dbReference type="Pfam" id="PF07228">
    <property type="entry name" value="SpoIIE"/>
    <property type="match status" value="1"/>
</dbReference>
<keyword evidence="5" id="KW-1185">Reference proteome</keyword>
<feature type="modified residue" description="4-aspartylphosphate" evidence="2">
    <location>
        <position position="52"/>
    </location>
</feature>
<dbReference type="InterPro" id="IPR036457">
    <property type="entry name" value="PPM-type-like_dom_sf"/>
</dbReference>
<dbReference type="SUPFAM" id="SSF52172">
    <property type="entry name" value="CheY-like"/>
    <property type="match status" value="1"/>
</dbReference>
<dbReference type="InterPro" id="IPR052016">
    <property type="entry name" value="Bact_Sigma-Reg"/>
</dbReference>
<dbReference type="PANTHER" id="PTHR43156:SF2">
    <property type="entry name" value="STAGE II SPORULATION PROTEIN E"/>
    <property type="match status" value="1"/>
</dbReference>
<dbReference type="Gene3D" id="3.40.50.2300">
    <property type="match status" value="1"/>
</dbReference>
<evidence type="ECO:0000256" key="1">
    <source>
        <dbReference type="ARBA" id="ARBA00022801"/>
    </source>
</evidence>
<dbReference type="InterPro" id="IPR001932">
    <property type="entry name" value="PPM-type_phosphatase-like_dom"/>
</dbReference>
<feature type="domain" description="Response regulatory" evidence="3">
    <location>
        <begin position="2"/>
        <end position="119"/>
    </location>
</feature>
<organism evidence="4 5">
    <name type="scientific">Paraglaciecola mesophila</name>
    <dbReference type="NCBI Taxonomy" id="197222"/>
    <lineage>
        <taxon>Bacteria</taxon>
        <taxon>Pseudomonadati</taxon>
        <taxon>Pseudomonadota</taxon>
        <taxon>Gammaproteobacteria</taxon>
        <taxon>Alteromonadales</taxon>
        <taxon>Alteromonadaceae</taxon>
        <taxon>Paraglaciecola</taxon>
    </lineage>
</organism>
<evidence type="ECO:0000313" key="4">
    <source>
        <dbReference type="EMBL" id="MEM5496094.1"/>
    </source>
</evidence>
<sequence>MRILIVDDDSLNRFLLLHMLEQKGYVDCYEAESGHEAVSLAKRINPELVLLDVMMDDMSGYEVAPILKGQAGDIYLPIIFITALDDEESLVRCLEVGGDDFVAKPFNKTILAAKISAHARTRELSKKSYEQNQQLVFYRSAVEREHKIVEHIFSNAVTNDKKLLPYLDFTLMPATDFNGDLLLFSASPNGGLYYLIGDFTGHGLAAAIGALPVSQAFHTMASKGLSVFEMAQTLNETLLKLLPGDMFFAAAIVHVSSSGTRFEIWNSGMPDLLLFDLYGQVIKRFGSQHMALGILEPHEMGKDVQWHQGLVGERLLAFSDGVIEITDDEQNMLGEEPITDWVAQKADISVSELFEHITNFSHNTDPLDDLTCVSYTCQSLSALARRQQVTHVPFNLNLTLDAETIIETDPVKSVINMVCSQIGMYGLHARLFTLISELYNNALDHGILQLDSNLKHSPEGFEAYFDLRMQRLAQLNQAQITITLTYEPTQRRLIIVVRDSGAGFDYQQYSKQVDLENCFGRGIQLVNELSDSVRYFESGNAVEVTINV</sequence>
<reference evidence="4 5" key="1">
    <citation type="submission" date="2024-03" db="EMBL/GenBank/DDBJ databases">
        <title>Community enrichment and isolation of bacterial strains for fucoidan degradation.</title>
        <authorList>
            <person name="Sichert A."/>
        </authorList>
    </citation>
    <scope>NUCLEOTIDE SEQUENCE [LARGE SCALE GENOMIC DNA]</scope>
    <source>
        <strain evidence="4 5">AS12</strain>
    </source>
</reference>
<proteinExistence type="predicted"/>
<protein>
    <submittedName>
        <fullName evidence="4">Fused response regulator/phosphatase</fullName>
    </submittedName>
</protein>
<dbReference type="Gene3D" id="3.60.40.10">
    <property type="entry name" value="PPM-type phosphatase domain"/>
    <property type="match status" value="1"/>
</dbReference>
<dbReference type="Proteomes" id="UP001461163">
    <property type="component" value="Unassembled WGS sequence"/>
</dbReference>
<dbReference type="InterPro" id="IPR003594">
    <property type="entry name" value="HATPase_dom"/>
</dbReference>
<dbReference type="CDD" id="cd16936">
    <property type="entry name" value="HATPase_RsbW-like"/>
    <property type="match status" value="1"/>
</dbReference>
<accession>A0ABU9SRL5</accession>
<keyword evidence="1" id="KW-0378">Hydrolase</keyword>
<dbReference type="PROSITE" id="PS50110">
    <property type="entry name" value="RESPONSE_REGULATORY"/>
    <property type="match status" value="1"/>
</dbReference>
<dbReference type="SUPFAM" id="SSF55874">
    <property type="entry name" value="ATPase domain of HSP90 chaperone/DNA topoisomerase II/histidine kinase"/>
    <property type="match status" value="1"/>
</dbReference>
<dbReference type="InterPro" id="IPR001789">
    <property type="entry name" value="Sig_transdc_resp-reg_receiver"/>
</dbReference>
<evidence type="ECO:0000259" key="3">
    <source>
        <dbReference type="PROSITE" id="PS50110"/>
    </source>
</evidence>
<dbReference type="Gene3D" id="3.30.565.10">
    <property type="entry name" value="Histidine kinase-like ATPase, C-terminal domain"/>
    <property type="match status" value="1"/>
</dbReference>
<name>A0ABU9SRL5_9ALTE</name>
<dbReference type="InterPro" id="IPR036890">
    <property type="entry name" value="HATPase_C_sf"/>
</dbReference>
<dbReference type="PANTHER" id="PTHR43156">
    <property type="entry name" value="STAGE II SPORULATION PROTEIN E-RELATED"/>
    <property type="match status" value="1"/>
</dbReference>
<dbReference type="Pfam" id="PF13581">
    <property type="entry name" value="HATPase_c_2"/>
    <property type="match status" value="1"/>
</dbReference>
<dbReference type="Pfam" id="PF00072">
    <property type="entry name" value="Response_reg"/>
    <property type="match status" value="1"/>
</dbReference>